<protein>
    <submittedName>
        <fullName evidence="2">Uncharacterized protein</fullName>
    </submittedName>
</protein>
<keyword evidence="1" id="KW-0812">Transmembrane</keyword>
<dbReference type="AlphaFoldDB" id="A0A9P5PKE5"/>
<dbReference type="Proteomes" id="UP000772434">
    <property type="component" value="Unassembled WGS sequence"/>
</dbReference>
<dbReference type="EMBL" id="JADNRY010000114">
    <property type="protein sequence ID" value="KAF9064822.1"/>
    <property type="molecule type" value="Genomic_DNA"/>
</dbReference>
<keyword evidence="3" id="KW-1185">Reference proteome</keyword>
<evidence type="ECO:0000256" key="1">
    <source>
        <dbReference type="SAM" id="Phobius"/>
    </source>
</evidence>
<organism evidence="2 3">
    <name type="scientific">Rhodocollybia butyracea</name>
    <dbReference type="NCBI Taxonomy" id="206335"/>
    <lineage>
        <taxon>Eukaryota</taxon>
        <taxon>Fungi</taxon>
        <taxon>Dikarya</taxon>
        <taxon>Basidiomycota</taxon>
        <taxon>Agaricomycotina</taxon>
        <taxon>Agaricomycetes</taxon>
        <taxon>Agaricomycetidae</taxon>
        <taxon>Agaricales</taxon>
        <taxon>Marasmiineae</taxon>
        <taxon>Omphalotaceae</taxon>
        <taxon>Rhodocollybia</taxon>
    </lineage>
</organism>
<feature type="transmembrane region" description="Helical" evidence="1">
    <location>
        <begin position="6"/>
        <end position="31"/>
    </location>
</feature>
<keyword evidence="1" id="KW-1133">Transmembrane helix</keyword>
<name>A0A9P5PKE5_9AGAR</name>
<comment type="caution">
    <text evidence="2">The sequence shown here is derived from an EMBL/GenBank/DDBJ whole genome shotgun (WGS) entry which is preliminary data.</text>
</comment>
<accession>A0A9P5PKE5</accession>
<keyword evidence="1" id="KW-0472">Membrane</keyword>
<reference evidence="2" key="1">
    <citation type="submission" date="2020-11" db="EMBL/GenBank/DDBJ databases">
        <authorList>
            <consortium name="DOE Joint Genome Institute"/>
            <person name="Ahrendt S."/>
            <person name="Riley R."/>
            <person name="Andreopoulos W."/>
            <person name="Labutti K."/>
            <person name="Pangilinan J."/>
            <person name="Ruiz-Duenas F.J."/>
            <person name="Barrasa J.M."/>
            <person name="Sanchez-Garcia M."/>
            <person name="Camarero S."/>
            <person name="Miyauchi S."/>
            <person name="Serrano A."/>
            <person name="Linde D."/>
            <person name="Babiker R."/>
            <person name="Drula E."/>
            <person name="Ayuso-Fernandez I."/>
            <person name="Pacheco R."/>
            <person name="Padilla G."/>
            <person name="Ferreira P."/>
            <person name="Barriuso J."/>
            <person name="Kellner H."/>
            <person name="Castanera R."/>
            <person name="Alfaro M."/>
            <person name="Ramirez L."/>
            <person name="Pisabarro A.G."/>
            <person name="Kuo A."/>
            <person name="Tritt A."/>
            <person name="Lipzen A."/>
            <person name="He G."/>
            <person name="Yan M."/>
            <person name="Ng V."/>
            <person name="Cullen D."/>
            <person name="Martin F."/>
            <person name="Rosso M.-N."/>
            <person name="Henrissat B."/>
            <person name="Hibbett D."/>
            <person name="Martinez A.T."/>
            <person name="Grigoriev I.V."/>
        </authorList>
    </citation>
    <scope>NUCLEOTIDE SEQUENCE</scope>
    <source>
        <strain evidence="2">AH 40177</strain>
    </source>
</reference>
<evidence type="ECO:0000313" key="2">
    <source>
        <dbReference type="EMBL" id="KAF9064822.1"/>
    </source>
</evidence>
<evidence type="ECO:0000313" key="3">
    <source>
        <dbReference type="Proteomes" id="UP000772434"/>
    </source>
</evidence>
<proteinExistence type="predicted"/>
<sequence length="136" mass="15176">MQPRTLAVILTVLDSNTACLVVILLSFLPAVGLELLVKRIPNGSLDFSTELVQHQGQLLPAYVSYLRHLLREVFVLSSTTYFTVHKFIPTLTDPVDISRVPDRGLLRSSIKELRSNPRLPARALQRNGTVLTPRCS</sequence>
<gene>
    <name evidence="2" type="ORF">BDP27DRAFT_1366881</name>
</gene>